<gene>
    <name evidence="2" type="ORF">COD19_19385</name>
</gene>
<dbReference type="RefSeq" id="WP_098859058.1">
    <property type="nucleotide sequence ID" value="NZ_NUMG01000027.1"/>
</dbReference>
<keyword evidence="1" id="KW-1133">Transmembrane helix</keyword>
<organism evidence="2 3">
    <name type="scientific">Bacillus cereus</name>
    <dbReference type="NCBI Taxonomy" id="1396"/>
    <lineage>
        <taxon>Bacteria</taxon>
        <taxon>Bacillati</taxon>
        <taxon>Bacillota</taxon>
        <taxon>Bacilli</taxon>
        <taxon>Bacillales</taxon>
        <taxon>Bacillaceae</taxon>
        <taxon>Bacillus</taxon>
        <taxon>Bacillus cereus group</taxon>
    </lineage>
</organism>
<reference evidence="2 3" key="1">
    <citation type="submission" date="2017-09" db="EMBL/GenBank/DDBJ databases">
        <title>Large-scale bioinformatics analysis of Bacillus genomes uncovers conserved roles of natural products in bacterial physiology.</title>
        <authorList>
            <consortium name="Agbiome Team Llc"/>
            <person name="Bleich R.M."/>
            <person name="Grubbs K.J."/>
            <person name="Santa Maria K.C."/>
            <person name="Allen S.E."/>
            <person name="Farag S."/>
            <person name="Shank E.A."/>
            <person name="Bowers A."/>
        </authorList>
    </citation>
    <scope>NUCLEOTIDE SEQUENCE [LARGE SCALE GENOMIC DNA]</scope>
    <source>
        <strain evidence="2 3">AFS040105</strain>
    </source>
</reference>
<dbReference type="EMBL" id="NUMG01000027">
    <property type="protein sequence ID" value="PGT99482.1"/>
    <property type="molecule type" value="Genomic_DNA"/>
</dbReference>
<keyword evidence="1" id="KW-0472">Membrane</keyword>
<name>A0A2C1LLY7_BACCE</name>
<accession>A0A2C1LLY7</accession>
<evidence type="ECO:0000313" key="2">
    <source>
        <dbReference type="EMBL" id="PGT99482.1"/>
    </source>
</evidence>
<dbReference type="Proteomes" id="UP000225766">
    <property type="component" value="Unassembled WGS sequence"/>
</dbReference>
<proteinExistence type="predicted"/>
<evidence type="ECO:0000256" key="1">
    <source>
        <dbReference type="SAM" id="Phobius"/>
    </source>
</evidence>
<evidence type="ECO:0000313" key="3">
    <source>
        <dbReference type="Proteomes" id="UP000225766"/>
    </source>
</evidence>
<feature type="transmembrane region" description="Helical" evidence="1">
    <location>
        <begin position="6"/>
        <end position="25"/>
    </location>
</feature>
<dbReference type="AlphaFoldDB" id="A0A2C1LLY7"/>
<comment type="caution">
    <text evidence="2">The sequence shown here is derived from an EMBL/GenBank/DDBJ whole genome shotgun (WGS) entry which is preliminary data.</text>
</comment>
<protein>
    <submittedName>
        <fullName evidence="2">Uncharacterized protein</fullName>
    </submittedName>
</protein>
<sequence>MDKKKLIIFGSVLSLFFIVGIILSNSNNFGTYAKKNEEKHSKKLNSVQKSDKEEVTIKGDLPKPKSFEERVKQNEANIKSFFNMLNENDYTIPMMFSESAFKLDPHKMNPQELMLATEAVSQHFLQGNKFRMGKIVKVTEEGDKAHYDIEIVVVDGSKTNTLPFKLTLDKLGNITNFIKEIKHEGEGVVEDEEAVKQNAK</sequence>
<keyword evidence="1" id="KW-0812">Transmembrane</keyword>